<evidence type="ECO:0000313" key="3">
    <source>
        <dbReference type="Proteomes" id="UP000539313"/>
    </source>
</evidence>
<dbReference type="Proteomes" id="UP000539313">
    <property type="component" value="Unassembled WGS sequence"/>
</dbReference>
<dbReference type="GO" id="GO:0003677">
    <property type="term" value="F:DNA binding"/>
    <property type="evidence" value="ECO:0007669"/>
    <property type="project" value="InterPro"/>
</dbReference>
<dbReference type="SUPFAM" id="SSF47413">
    <property type="entry name" value="lambda repressor-like DNA-binding domains"/>
    <property type="match status" value="1"/>
</dbReference>
<name>A0A7W3MTR1_9ACTN</name>
<organism evidence="2 3">
    <name type="scientific">Thermomonospora cellulosilytica</name>
    <dbReference type="NCBI Taxonomy" id="1411118"/>
    <lineage>
        <taxon>Bacteria</taxon>
        <taxon>Bacillati</taxon>
        <taxon>Actinomycetota</taxon>
        <taxon>Actinomycetes</taxon>
        <taxon>Streptosporangiales</taxon>
        <taxon>Thermomonosporaceae</taxon>
        <taxon>Thermomonospora</taxon>
    </lineage>
</organism>
<dbReference type="Pfam" id="PF19054">
    <property type="entry name" value="DUF5753"/>
    <property type="match status" value="1"/>
</dbReference>
<dbReference type="CDD" id="cd00093">
    <property type="entry name" value="HTH_XRE"/>
    <property type="match status" value="1"/>
</dbReference>
<dbReference type="Gene3D" id="1.10.260.40">
    <property type="entry name" value="lambda repressor-like DNA-binding domains"/>
    <property type="match status" value="1"/>
</dbReference>
<dbReference type="PROSITE" id="PS50943">
    <property type="entry name" value="HTH_CROC1"/>
    <property type="match status" value="1"/>
</dbReference>
<evidence type="ECO:0000313" key="2">
    <source>
        <dbReference type="EMBL" id="MBA9001689.1"/>
    </source>
</evidence>
<dbReference type="AlphaFoldDB" id="A0A7W3MTR1"/>
<sequence length="259" mass="28916">MWNLIAYYLRFCRVQRGLSGEDLGKIIGASKPTVSRIENGTKRLDETDASKIDRAWNTGGLFAFMVWYATLGHDPEWFQEYVKYEQRAEVMRIFEANTVPGLLQTEDYARAVLEGGMHPNPMELFRERMARQGILNADRETPPHLVVLLSQAVLDWPIGGVDVLREQLAHLLEMAERPHITINVLPRTAGAHPGVDGSFSIMSGDFGDVAYTVSPGGGRLVSAPSDVRRYALRFDRISAKALPEGPSLDLIKQTMEAMT</sequence>
<dbReference type="RefSeq" id="WP_182703915.1">
    <property type="nucleotide sequence ID" value="NZ_JACJII010000001.1"/>
</dbReference>
<proteinExistence type="predicted"/>
<feature type="domain" description="HTH cro/C1-type" evidence="1">
    <location>
        <begin position="9"/>
        <end position="52"/>
    </location>
</feature>
<dbReference type="EMBL" id="JACJII010000001">
    <property type="protein sequence ID" value="MBA9001689.1"/>
    <property type="molecule type" value="Genomic_DNA"/>
</dbReference>
<reference evidence="2 3" key="1">
    <citation type="submission" date="2020-08" db="EMBL/GenBank/DDBJ databases">
        <title>Sequencing the genomes of 1000 actinobacteria strains.</title>
        <authorList>
            <person name="Klenk H.-P."/>
        </authorList>
    </citation>
    <scope>NUCLEOTIDE SEQUENCE [LARGE SCALE GENOMIC DNA]</scope>
    <source>
        <strain evidence="2 3">DSM 45823</strain>
    </source>
</reference>
<protein>
    <submittedName>
        <fullName evidence="2">Transcriptional regulator with XRE-family HTH domain</fullName>
    </submittedName>
</protein>
<evidence type="ECO:0000259" key="1">
    <source>
        <dbReference type="PROSITE" id="PS50943"/>
    </source>
</evidence>
<dbReference type="InterPro" id="IPR043917">
    <property type="entry name" value="DUF5753"/>
</dbReference>
<keyword evidence="3" id="KW-1185">Reference proteome</keyword>
<gene>
    <name evidence="2" type="ORF">HNR21_000571</name>
</gene>
<dbReference type="InterPro" id="IPR010982">
    <property type="entry name" value="Lambda_DNA-bd_dom_sf"/>
</dbReference>
<dbReference type="SMART" id="SM00530">
    <property type="entry name" value="HTH_XRE"/>
    <property type="match status" value="1"/>
</dbReference>
<dbReference type="Pfam" id="PF01381">
    <property type="entry name" value="HTH_3"/>
    <property type="match status" value="1"/>
</dbReference>
<dbReference type="InterPro" id="IPR001387">
    <property type="entry name" value="Cro/C1-type_HTH"/>
</dbReference>
<comment type="caution">
    <text evidence="2">The sequence shown here is derived from an EMBL/GenBank/DDBJ whole genome shotgun (WGS) entry which is preliminary data.</text>
</comment>
<accession>A0A7W3MTR1</accession>